<evidence type="ECO:0000313" key="1">
    <source>
        <dbReference type="EMBL" id="KAL2820564.1"/>
    </source>
</evidence>
<dbReference type="EMBL" id="JBFXLS010000069">
    <property type="protein sequence ID" value="KAL2820564.1"/>
    <property type="molecule type" value="Genomic_DNA"/>
</dbReference>
<sequence>MYNRDPYTFANHTSIPPSIIRPIHSVLRSWDMPNTDYTYTQAFSPTGVLHVIDTPANGREEIHHLHAAMIDPENGPVVDVQHYLDQLFVLPGERKDEEDKKDGRTEVIFTGSVVSYLKDGQQIKAGFASWVILSPCEEKERPGELQVDYWRAFHDTANLVAAIAGLAGN</sequence>
<organism evidence="1 2">
    <name type="scientific">Aspergillus cavernicola</name>
    <dbReference type="NCBI Taxonomy" id="176166"/>
    <lineage>
        <taxon>Eukaryota</taxon>
        <taxon>Fungi</taxon>
        <taxon>Dikarya</taxon>
        <taxon>Ascomycota</taxon>
        <taxon>Pezizomycotina</taxon>
        <taxon>Eurotiomycetes</taxon>
        <taxon>Eurotiomycetidae</taxon>
        <taxon>Eurotiales</taxon>
        <taxon>Aspergillaceae</taxon>
        <taxon>Aspergillus</taxon>
        <taxon>Aspergillus subgen. Nidulantes</taxon>
    </lineage>
</organism>
<reference evidence="1 2" key="1">
    <citation type="submission" date="2024-07" db="EMBL/GenBank/DDBJ databases">
        <title>Section-level genome sequencing and comparative genomics of Aspergillus sections Usti and Cavernicolus.</title>
        <authorList>
            <consortium name="Lawrence Berkeley National Laboratory"/>
            <person name="Nybo J.L."/>
            <person name="Vesth T.C."/>
            <person name="Theobald S."/>
            <person name="Frisvad J.C."/>
            <person name="Larsen T.O."/>
            <person name="Kjaerboelling I."/>
            <person name="Rothschild-Mancinelli K."/>
            <person name="Lyhne E.K."/>
            <person name="Kogle M.E."/>
            <person name="Barry K."/>
            <person name="Clum A."/>
            <person name="Na H."/>
            <person name="Ledsgaard L."/>
            <person name="Lin J."/>
            <person name="Lipzen A."/>
            <person name="Kuo A."/>
            <person name="Riley R."/>
            <person name="Mondo S."/>
            <person name="LaButti K."/>
            <person name="Haridas S."/>
            <person name="Pangalinan J."/>
            <person name="Salamov A.A."/>
            <person name="Simmons B.A."/>
            <person name="Magnuson J.K."/>
            <person name="Chen J."/>
            <person name="Drula E."/>
            <person name="Henrissat B."/>
            <person name="Wiebenga A."/>
            <person name="Lubbers R.J."/>
            <person name="Gomes A.C."/>
            <person name="Makela M.R."/>
            <person name="Stajich J."/>
            <person name="Grigoriev I.V."/>
            <person name="Mortensen U.H."/>
            <person name="De vries R.P."/>
            <person name="Baker S.E."/>
            <person name="Andersen M.R."/>
        </authorList>
    </citation>
    <scope>NUCLEOTIDE SEQUENCE [LARGE SCALE GENOMIC DNA]</scope>
    <source>
        <strain evidence="1 2">CBS 600.67</strain>
    </source>
</reference>
<name>A0ABR4HYK5_9EURO</name>
<dbReference type="Proteomes" id="UP001610335">
    <property type="component" value="Unassembled WGS sequence"/>
</dbReference>
<evidence type="ECO:0008006" key="3">
    <source>
        <dbReference type="Google" id="ProtNLM"/>
    </source>
</evidence>
<keyword evidence="2" id="KW-1185">Reference proteome</keyword>
<evidence type="ECO:0000313" key="2">
    <source>
        <dbReference type="Proteomes" id="UP001610335"/>
    </source>
</evidence>
<accession>A0ABR4HYK5</accession>
<gene>
    <name evidence="1" type="ORF">BDW59DRAFT_113968</name>
</gene>
<protein>
    <recommendedName>
        <fullName evidence="3">SnoaL-like domain-containing protein</fullName>
    </recommendedName>
</protein>
<comment type="caution">
    <text evidence="1">The sequence shown here is derived from an EMBL/GenBank/DDBJ whole genome shotgun (WGS) entry which is preliminary data.</text>
</comment>
<proteinExistence type="predicted"/>